<dbReference type="Pfam" id="PF02585">
    <property type="entry name" value="PIG-L"/>
    <property type="match status" value="1"/>
</dbReference>
<sequence length="253" mass="28216">MGNSVSDFERNIPAIKTVNPQSFGDSMVVAPHPDDETLGCGGTAAIMLKCGIHVDFVFVSDGTLSHPGSIKYPAARLRALREQEALRAVKILGGNEDDTTFCAFPDRNVPARESIYFEAAVRYLYSILTIKKPKTIFIPWENDPHPDHRATFQIVTAAVSSLTTRPSLMQYPVWFWEMGNQEDVAMIGKMQVCAVDISATLPVKLAALKAHESQVTNLIDDDPRGFRLSDRMIAHFNHGREIFFQNLHDQVNE</sequence>
<name>A0ABQ2HRY4_9BACT</name>
<evidence type="ECO:0008006" key="3">
    <source>
        <dbReference type="Google" id="ProtNLM"/>
    </source>
</evidence>
<reference evidence="2" key="1">
    <citation type="journal article" date="2019" name="Int. J. Syst. Evol. Microbiol.">
        <title>The Global Catalogue of Microorganisms (GCM) 10K type strain sequencing project: providing services to taxonomists for standard genome sequencing and annotation.</title>
        <authorList>
            <consortium name="The Broad Institute Genomics Platform"/>
            <consortium name="The Broad Institute Genome Sequencing Center for Infectious Disease"/>
            <person name="Wu L."/>
            <person name="Ma J."/>
        </authorList>
    </citation>
    <scope>NUCLEOTIDE SEQUENCE [LARGE SCALE GENOMIC DNA]</scope>
    <source>
        <strain evidence="2">CGMCC 1.6375</strain>
    </source>
</reference>
<keyword evidence="2" id="KW-1185">Reference proteome</keyword>
<protein>
    <recommendedName>
        <fullName evidence="3">N-acetylglucosaminyl deacetylase, LmbE family</fullName>
    </recommendedName>
</protein>
<dbReference type="RefSeq" id="WP_019943705.1">
    <property type="nucleotide sequence ID" value="NZ_BMLI01000001.1"/>
</dbReference>
<dbReference type="EMBL" id="BMLI01000001">
    <property type="protein sequence ID" value="GGM89890.1"/>
    <property type="molecule type" value="Genomic_DNA"/>
</dbReference>
<evidence type="ECO:0000313" key="2">
    <source>
        <dbReference type="Proteomes" id="UP000632339"/>
    </source>
</evidence>
<comment type="caution">
    <text evidence="1">The sequence shown here is derived from an EMBL/GenBank/DDBJ whole genome shotgun (WGS) entry which is preliminary data.</text>
</comment>
<accession>A0ABQ2HRY4</accession>
<gene>
    <name evidence="1" type="ORF">GCM10010967_23450</name>
</gene>
<dbReference type="Proteomes" id="UP000632339">
    <property type="component" value="Unassembled WGS sequence"/>
</dbReference>
<dbReference type="Gene3D" id="3.40.50.10320">
    <property type="entry name" value="LmbE-like"/>
    <property type="match status" value="1"/>
</dbReference>
<dbReference type="PANTHER" id="PTHR12993:SF29">
    <property type="entry name" value="BLR3841 PROTEIN"/>
    <property type="match status" value="1"/>
</dbReference>
<organism evidence="1 2">
    <name type="scientific">Dyadobacter beijingensis</name>
    <dbReference type="NCBI Taxonomy" id="365489"/>
    <lineage>
        <taxon>Bacteria</taxon>
        <taxon>Pseudomonadati</taxon>
        <taxon>Bacteroidota</taxon>
        <taxon>Cytophagia</taxon>
        <taxon>Cytophagales</taxon>
        <taxon>Spirosomataceae</taxon>
        <taxon>Dyadobacter</taxon>
    </lineage>
</organism>
<dbReference type="SUPFAM" id="SSF102588">
    <property type="entry name" value="LmbE-like"/>
    <property type="match status" value="1"/>
</dbReference>
<dbReference type="PANTHER" id="PTHR12993">
    <property type="entry name" value="N-ACETYLGLUCOSAMINYL-PHOSPHATIDYLINOSITOL DE-N-ACETYLASE-RELATED"/>
    <property type="match status" value="1"/>
</dbReference>
<dbReference type="InterPro" id="IPR024078">
    <property type="entry name" value="LmbE-like_dom_sf"/>
</dbReference>
<evidence type="ECO:0000313" key="1">
    <source>
        <dbReference type="EMBL" id="GGM89890.1"/>
    </source>
</evidence>
<dbReference type="InterPro" id="IPR003737">
    <property type="entry name" value="GlcNAc_PI_deacetylase-related"/>
</dbReference>
<proteinExistence type="predicted"/>